<reference evidence="1 2" key="1">
    <citation type="submission" date="2020-10" db="EMBL/GenBank/DDBJ databases">
        <title>Connecting structure to function with the recovery of over 1000 high-quality activated sludge metagenome-assembled genomes encoding full-length rRNA genes using long-read sequencing.</title>
        <authorList>
            <person name="Singleton C.M."/>
            <person name="Petriglieri F."/>
            <person name="Kristensen J.M."/>
            <person name="Kirkegaard R.H."/>
            <person name="Michaelsen T.Y."/>
            <person name="Andersen M.H."/>
            <person name="Karst S.M."/>
            <person name="Dueholm M.S."/>
            <person name="Nielsen P.H."/>
            <person name="Albertsen M."/>
        </authorList>
    </citation>
    <scope>NUCLEOTIDE SEQUENCE [LARGE SCALE GENOMIC DNA]</scope>
    <source>
        <strain evidence="1">Ribe_18-Q3-R11-54_MAXAC.273</strain>
    </source>
</reference>
<dbReference type="EMBL" id="JADKGY010000032">
    <property type="protein sequence ID" value="MBK9984967.1"/>
    <property type="molecule type" value="Genomic_DNA"/>
</dbReference>
<organism evidence="1 2">
    <name type="scientific">Candidatus Opimibacter skivensis</name>
    <dbReference type="NCBI Taxonomy" id="2982028"/>
    <lineage>
        <taxon>Bacteria</taxon>
        <taxon>Pseudomonadati</taxon>
        <taxon>Bacteroidota</taxon>
        <taxon>Saprospiria</taxon>
        <taxon>Saprospirales</taxon>
        <taxon>Saprospiraceae</taxon>
        <taxon>Candidatus Opimibacter</taxon>
    </lineage>
</organism>
<accession>A0A9D7SZQ4</accession>
<dbReference type="AlphaFoldDB" id="A0A9D7SZQ4"/>
<sequence>MQNRIIIFSLFFAVLLPSCDTLKQVLSEPTTAEIGSGLKQALEFGINEGANLLSQRDGYYKSAYKILLPEEARRVTNRLKVIPGFSDLENVIVEKLNHAAEDAAKSAAPIFVDAIKEMTFDDALNILLGSKDAATQYLHTKTYSPLYQKFQPVIVTSLNKFNAIQYWADAINAYNKIPLVEKVNPKLDEYVTDKALDGLFAMVAQKELVIRTDISSRTTDLLKKVFAKQDK</sequence>
<dbReference type="Pfam" id="PF13852">
    <property type="entry name" value="DUF4197"/>
    <property type="match status" value="1"/>
</dbReference>
<protein>
    <submittedName>
        <fullName evidence="1">DUF4197 domain-containing protein</fullName>
    </submittedName>
</protein>
<evidence type="ECO:0000313" key="2">
    <source>
        <dbReference type="Proteomes" id="UP000808337"/>
    </source>
</evidence>
<dbReference type="InterPro" id="IPR025245">
    <property type="entry name" value="DUF4197"/>
</dbReference>
<comment type="caution">
    <text evidence="1">The sequence shown here is derived from an EMBL/GenBank/DDBJ whole genome shotgun (WGS) entry which is preliminary data.</text>
</comment>
<name>A0A9D7SZQ4_9BACT</name>
<dbReference type="Proteomes" id="UP000808337">
    <property type="component" value="Unassembled WGS sequence"/>
</dbReference>
<proteinExistence type="predicted"/>
<evidence type="ECO:0000313" key="1">
    <source>
        <dbReference type="EMBL" id="MBK9984967.1"/>
    </source>
</evidence>
<gene>
    <name evidence="1" type="ORF">IPP15_21820</name>
</gene>